<dbReference type="OrthoDB" id="10016597at2759"/>
<sequence>MASFSLSAKQLQLASDAASFAQKELGPARSKYKHLSTQRERFQATKPFYEATIKAGFLKAFIPTALGGTSESFLNMSLILEEFYTVDGSVNIALIGTALGLMPLILGGTEEQKKRFLKPFISGEGDYLAGLAHSEPGGTANYLEKGGRGLGVTARKEGDYYIVNGEKLWTTNSGGWDGKGAELTCLCVRYSEDGGPEKPDVNPRDNVMILLITRDIIAQNDSKAYTILSEPELMGHTGASGPHTRYTNFKVPAAHLLCAKGDPTVSVIEMAFSFTAALVGSMACGIMRTAFNQGLKFAKEDPRGGSVPIIYRQSVADLLINCKTKTDAARLLVRNALDALDNERGDAASRLESCLQVKIYSGEAAVQAVWEVMQAVGMRSYLDESGFGRLLNDATVLSLFDGGNVGVRRRQYEKLLQASDYAPWRASL</sequence>
<dbReference type="Gene3D" id="1.10.540.10">
    <property type="entry name" value="Acyl-CoA dehydrogenase/oxidase, N-terminal domain"/>
    <property type="match status" value="1"/>
</dbReference>
<feature type="domain" description="Acyl-CoA dehydrogenase/oxidase N-terminal" evidence="6">
    <location>
        <begin position="8"/>
        <end position="124"/>
    </location>
</feature>
<keyword evidence="3" id="KW-0285">Flavoprotein</keyword>
<gene>
    <name evidence="7" type="ORF">FHETE_9773</name>
</gene>
<dbReference type="InterPro" id="IPR036250">
    <property type="entry name" value="AcylCo_DH-like_C"/>
</dbReference>
<comment type="cofactor">
    <cofactor evidence="1">
        <name>FAD</name>
        <dbReference type="ChEBI" id="CHEBI:57692"/>
    </cofactor>
</comment>
<dbReference type="InterPro" id="IPR009075">
    <property type="entry name" value="AcylCo_DH/oxidase_C"/>
</dbReference>
<dbReference type="AlphaFoldDB" id="A0A8H5SW78"/>
<evidence type="ECO:0000256" key="3">
    <source>
        <dbReference type="ARBA" id="ARBA00022630"/>
    </source>
</evidence>
<dbReference type="InterPro" id="IPR009100">
    <property type="entry name" value="AcylCoA_DH/oxidase_NM_dom_sf"/>
</dbReference>
<dbReference type="SUPFAM" id="SSF56645">
    <property type="entry name" value="Acyl-CoA dehydrogenase NM domain-like"/>
    <property type="match status" value="1"/>
</dbReference>
<dbReference type="GO" id="GO:0003995">
    <property type="term" value="F:acyl-CoA dehydrogenase activity"/>
    <property type="evidence" value="ECO:0007669"/>
    <property type="project" value="TreeGrafter"/>
</dbReference>
<comment type="caution">
    <text evidence="7">The sequence shown here is derived from an EMBL/GenBank/DDBJ whole genome shotgun (WGS) entry which is preliminary data.</text>
</comment>
<evidence type="ECO:0000256" key="4">
    <source>
        <dbReference type="ARBA" id="ARBA00022827"/>
    </source>
</evidence>
<dbReference type="InterPro" id="IPR013786">
    <property type="entry name" value="AcylCoA_DH/ox_N"/>
</dbReference>
<keyword evidence="4" id="KW-0274">FAD</keyword>
<accession>A0A8H5SW78</accession>
<dbReference type="SUPFAM" id="SSF47203">
    <property type="entry name" value="Acyl-CoA dehydrogenase C-terminal domain-like"/>
    <property type="match status" value="1"/>
</dbReference>
<dbReference type="Pfam" id="PF00441">
    <property type="entry name" value="Acyl-CoA_dh_1"/>
    <property type="match status" value="1"/>
</dbReference>
<dbReference type="InterPro" id="IPR046373">
    <property type="entry name" value="Acyl-CoA_Oxase/DH_mid-dom_sf"/>
</dbReference>
<dbReference type="PANTHER" id="PTHR43884:SF12">
    <property type="entry name" value="ISOVALERYL-COA DEHYDROGENASE, MITOCHONDRIAL-RELATED"/>
    <property type="match status" value="1"/>
</dbReference>
<evidence type="ECO:0000259" key="6">
    <source>
        <dbReference type="Pfam" id="PF02771"/>
    </source>
</evidence>
<organism evidence="7 8">
    <name type="scientific">Fusarium heterosporum</name>
    <dbReference type="NCBI Taxonomy" id="42747"/>
    <lineage>
        <taxon>Eukaryota</taxon>
        <taxon>Fungi</taxon>
        <taxon>Dikarya</taxon>
        <taxon>Ascomycota</taxon>
        <taxon>Pezizomycotina</taxon>
        <taxon>Sordariomycetes</taxon>
        <taxon>Hypocreomycetidae</taxon>
        <taxon>Hypocreales</taxon>
        <taxon>Nectriaceae</taxon>
        <taxon>Fusarium</taxon>
        <taxon>Fusarium heterosporum species complex</taxon>
    </lineage>
</organism>
<feature type="domain" description="Acyl-CoA dehydrogenase/oxidase C-terminal" evidence="5">
    <location>
        <begin position="267"/>
        <end position="403"/>
    </location>
</feature>
<dbReference type="Proteomes" id="UP000567885">
    <property type="component" value="Unassembled WGS sequence"/>
</dbReference>
<keyword evidence="8" id="KW-1185">Reference proteome</keyword>
<dbReference type="GO" id="GO:0046359">
    <property type="term" value="P:butyrate catabolic process"/>
    <property type="evidence" value="ECO:0007669"/>
    <property type="project" value="TreeGrafter"/>
</dbReference>
<dbReference type="Gene3D" id="2.40.110.10">
    <property type="entry name" value="Butyryl-CoA Dehydrogenase, subunit A, domain 2"/>
    <property type="match status" value="1"/>
</dbReference>
<evidence type="ECO:0000256" key="2">
    <source>
        <dbReference type="ARBA" id="ARBA00009347"/>
    </source>
</evidence>
<evidence type="ECO:0000256" key="1">
    <source>
        <dbReference type="ARBA" id="ARBA00001974"/>
    </source>
</evidence>
<evidence type="ECO:0000259" key="5">
    <source>
        <dbReference type="Pfam" id="PF00441"/>
    </source>
</evidence>
<dbReference type="EMBL" id="JAAGWQ010000232">
    <property type="protein sequence ID" value="KAF5658708.1"/>
    <property type="molecule type" value="Genomic_DNA"/>
</dbReference>
<evidence type="ECO:0000313" key="8">
    <source>
        <dbReference type="Proteomes" id="UP000567885"/>
    </source>
</evidence>
<dbReference type="Pfam" id="PF02771">
    <property type="entry name" value="Acyl-CoA_dh_N"/>
    <property type="match status" value="1"/>
</dbReference>
<reference evidence="7 8" key="1">
    <citation type="submission" date="2020-05" db="EMBL/GenBank/DDBJ databases">
        <title>Identification and distribution of gene clusters putatively required for synthesis of sphingolipid metabolism inhibitors in phylogenetically diverse species of the filamentous fungus Fusarium.</title>
        <authorList>
            <person name="Kim H.-S."/>
            <person name="Busman M."/>
            <person name="Brown D.W."/>
            <person name="Divon H."/>
            <person name="Uhlig S."/>
            <person name="Proctor R.H."/>
        </authorList>
    </citation>
    <scope>NUCLEOTIDE SEQUENCE [LARGE SCALE GENOMIC DNA]</scope>
    <source>
        <strain evidence="7 8">NRRL 20693</strain>
    </source>
</reference>
<dbReference type="PANTHER" id="PTHR43884">
    <property type="entry name" value="ACYL-COA DEHYDROGENASE"/>
    <property type="match status" value="1"/>
</dbReference>
<protein>
    <submittedName>
        <fullName evidence="7">Electron transport</fullName>
    </submittedName>
</protein>
<name>A0A8H5SW78_FUSHE</name>
<dbReference type="InterPro" id="IPR037069">
    <property type="entry name" value="AcylCoA_DH/ox_N_sf"/>
</dbReference>
<comment type="similarity">
    <text evidence="2">Belongs to the acyl-CoA dehydrogenase family.</text>
</comment>
<proteinExistence type="inferred from homology"/>
<dbReference type="GO" id="GO:0033539">
    <property type="term" value="P:fatty acid beta-oxidation using acyl-CoA dehydrogenase"/>
    <property type="evidence" value="ECO:0007669"/>
    <property type="project" value="TreeGrafter"/>
</dbReference>
<dbReference type="CDD" id="cd00567">
    <property type="entry name" value="ACAD"/>
    <property type="match status" value="1"/>
</dbReference>
<dbReference type="Gene3D" id="1.20.140.10">
    <property type="entry name" value="Butyryl-CoA Dehydrogenase, subunit A, domain 3"/>
    <property type="match status" value="1"/>
</dbReference>
<evidence type="ECO:0000313" key="7">
    <source>
        <dbReference type="EMBL" id="KAF5658708.1"/>
    </source>
</evidence>
<dbReference type="GO" id="GO:0050660">
    <property type="term" value="F:flavin adenine dinucleotide binding"/>
    <property type="evidence" value="ECO:0007669"/>
    <property type="project" value="InterPro"/>
</dbReference>